<accession>A0A1G9BXZ1</accession>
<dbReference type="OrthoDB" id="5195038at2"/>
<organism evidence="1 2">
    <name type="scientific">Actinopolyspora mzabensis</name>
    <dbReference type="NCBI Taxonomy" id="995066"/>
    <lineage>
        <taxon>Bacteria</taxon>
        <taxon>Bacillati</taxon>
        <taxon>Actinomycetota</taxon>
        <taxon>Actinomycetes</taxon>
        <taxon>Actinopolysporales</taxon>
        <taxon>Actinopolysporaceae</taxon>
        <taxon>Actinopolyspora</taxon>
    </lineage>
</organism>
<reference evidence="2" key="1">
    <citation type="submission" date="2016-10" db="EMBL/GenBank/DDBJ databases">
        <authorList>
            <person name="Varghese N."/>
            <person name="Submissions S."/>
        </authorList>
    </citation>
    <scope>NUCLEOTIDE SEQUENCE [LARGE SCALE GENOMIC DNA]</scope>
    <source>
        <strain evidence="2">DSM 45460</strain>
    </source>
</reference>
<protein>
    <submittedName>
        <fullName evidence="1">Uncharacterized protein</fullName>
    </submittedName>
</protein>
<proteinExistence type="predicted"/>
<name>A0A1G9BXZ1_ACTMZ</name>
<dbReference type="Proteomes" id="UP000199213">
    <property type="component" value="Unassembled WGS sequence"/>
</dbReference>
<sequence length="81" mass="8444">MTGERARLAIVLKHEEWVLERVAYDLAGGRATARQCAETAVVLERVARQLREHAAAVSFGGGAVDGVVDAGVLGDEGGGAR</sequence>
<gene>
    <name evidence="1" type="ORF">SAMN04487820_1081</name>
</gene>
<evidence type="ECO:0000313" key="2">
    <source>
        <dbReference type="Proteomes" id="UP000199213"/>
    </source>
</evidence>
<dbReference type="EMBL" id="FNFM01000008">
    <property type="protein sequence ID" value="SDK44277.1"/>
    <property type="molecule type" value="Genomic_DNA"/>
</dbReference>
<dbReference type="RefSeq" id="WP_092628821.1">
    <property type="nucleotide sequence ID" value="NZ_FNFM01000008.1"/>
</dbReference>
<dbReference type="AlphaFoldDB" id="A0A1G9BXZ1"/>
<evidence type="ECO:0000313" key="1">
    <source>
        <dbReference type="EMBL" id="SDK44277.1"/>
    </source>
</evidence>
<keyword evidence="2" id="KW-1185">Reference proteome</keyword>